<protein>
    <submittedName>
        <fullName evidence="2">8754_t:CDS:1</fullName>
    </submittedName>
</protein>
<evidence type="ECO:0000313" key="3">
    <source>
        <dbReference type="Proteomes" id="UP000789342"/>
    </source>
</evidence>
<dbReference type="EMBL" id="CAJVPV010005227">
    <property type="protein sequence ID" value="CAG8587276.1"/>
    <property type="molecule type" value="Genomic_DNA"/>
</dbReference>
<organism evidence="2 3">
    <name type="scientific">Acaulospora morrowiae</name>
    <dbReference type="NCBI Taxonomy" id="94023"/>
    <lineage>
        <taxon>Eukaryota</taxon>
        <taxon>Fungi</taxon>
        <taxon>Fungi incertae sedis</taxon>
        <taxon>Mucoromycota</taxon>
        <taxon>Glomeromycotina</taxon>
        <taxon>Glomeromycetes</taxon>
        <taxon>Diversisporales</taxon>
        <taxon>Acaulosporaceae</taxon>
        <taxon>Acaulospora</taxon>
    </lineage>
</organism>
<proteinExistence type="predicted"/>
<feature type="region of interest" description="Disordered" evidence="1">
    <location>
        <begin position="202"/>
        <end position="223"/>
    </location>
</feature>
<comment type="caution">
    <text evidence="2">The sequence shown here is derived from an EMBL/GenBank/DDBJ whole genome shotgun (WGS) entry which is preliminary data.</text>
</comment>
<feature type="compositionally biased region" description="Polar residues" evidence="1">
    <location>
        <begin position="210"/>
        <end position="223"/>
    </location>
</feature>
<dbReference type="Proteomes" id="UP000789342">
    <property type="component" value="Unassembled WGS sequence"/>
</dbReference>
<reference evidence="2" key="1">
    <citation type="submission" date="2021-06" db="EMBL/GenBank/DDBJ databases">
        <authorList>
            <person name="Kallberg Y."/>
            <person name="Tangrot J."/>
            <person name="Rosling A."/>
        </authorList>
    </citation>
    <scope>NUCLEOTIDE SEQUENCE</scope>
    <source>
        <strain evidence="2">CL551</strain>
    </source>
</reference>
<dbReference type="OrthoDB" id="2307214at2759"/>
<gene>
    <name evidence="2" type="ORF">AMORRO_LOCUS7187</name>
</gene>
<sequence>MEVVKFDALSNAFLQVFKKVIRDLHVSLEVNVFNKHSTLSLCQPEFFTPSNVKGLMEDDVDPSKRDTAQISGMLASRGILSFKVQGEQFFHYLVITWAVKTAMKKGRNSITVTIMNNKPERRDRRYLYKNLHRKDNRKYPGDNINLNNLYYRISGGITDGDNAKLNIVLKNTEISSIPRPSNHNVQDDRSTPETQTQAVHYIHPARHQNQRTSPPSYFPTENG</sequence>
<dbReference type="AlphaFoldDB" id="A0A9N9G603"/>
<accession>A0A9N9G603</accession>
<feature type="region of interest" description="Disordered" evidence="1">
    <location>
        <begin position="176"/>
        <end position="195"/>
    </location>
</feature>
<evidence type="ECO:0000313" key="2">
    <source>
        <dbReference type="EMBL" id="CAG8587276.1"/>
    </source>
</evidence>
<name>A0A9N9G603_9GLOM</name>
<evidence type="ECO:0000256" key="1">
    <source>
        <dbReference type="SAM" id="MobiDB-lite"/>
    </source>
</evidence>
<keyword evidence="3" id="KW-1185">Reference proteome</keyword>